<dbReference type="InterPro" id="IPR011701">
    <property type="entry name" value="MFS"/>
</dbReference>
<evidence type="ECO:0000256" key="2">
    <source>
        <dbReference type="ARBA" id="ARBA00022448"/>
    </source>
</evidence>
<feature type="transmembrane region" description="Helical" evidence="7">
    <location>
        <begin position="34"/>
        <end position="53"/>
    </location>
</feature>
<keyword evidence="5 7" id="KW-0472">Membrane</keyword>
<feature type="transmembrane region" description="Helical" evidence="7">
    <location>
        <begin position="418"/>
        <end position="440"/>
    </location>
</feature>
<dbReference type="EMBL" id="JBHSDU010000001">
    <property type="protein sequence ID" value="MFC4307762.1"/>
    <property type="molecule type" value="Genomic_DNA"/>
</dbReference>
<dbReference type="RefSeq" id="WP_380594298.1">
    <property type="nucleotide sequence ID" value="NZ_JBHSDU010000001.1"/>
</dbReference>
<feature type="transmembrane region" description="Helical" evidence="7">
    <location>
        <begin position="326"/>
        <end position="347"/>
    </location>
</feature>
<evidence type="ECO:0000313" key="8">
    <source>
        <dbReference type="EMBL" id="MFC4307762.1"/>
    </source>
</evidence>
<feature type="transmembrane region" description="Helical" evidence="7">
    <location>
        <begin position="190"/>
        <end position="211"/>
    </location>
</feature>
<feature type="transmembrane region" description="Helical" evidence="7">
    <location>
        <begin position="286"/>
        <end position="306"/>
    </location>
</feature>
<comment type="caution">
    <text evidence="8">The sequence shown here is derived from an EMBL/GenBank/DDBJ whole genome shotgun (WGS) entry which is preliminary data.</text>
</comment>
<gene>
    <name evidence="8" type="ORF">ACFPN2_01595</name>
</gene>
<organism evidence="8 9">
    <name type="scientific">Steroidobacter flavus</name>
    <dbReference type="NCBI Taxonomy" id="1842136"/>
    <lineage>
        <taxon>Bacteria</taxon>
        <taxon>Pseudomonadati</taxon>
        <taxon>Pseudomonadota</taxon>
        <taxon>Gammaproteobacteria</taxon>
        <taxon>Steroidobacterales</taxon>
        <taxon>Steroidobacteraceae</taxon>
        <taxon>Steroidobacter</taxon>
    </lineage>
</organism>
<feature type="transmembrane region" description="Helical" evidence="7">
    <location>
        <begin position="354"/>
        <end position="371"/>
    </location>
</feature>
<keyword evidence="3 7" id="KW-0812">Transmembrane</keyword>
<evidence type="ECO:0000313" key="9">
    <source>
        <dbReference type="Proteomes" id="UP001595904"/>
    </source>
</evidence>
<feature type="transmembrane region" description="Helical" evidence="7">
    <location>
        <begin position="505"/>
        <end position="526"/>
    </location>
</feature>
<name>A0ABV8SJR4_9GAMM</name>
<sequence>MTDDEAGEYQFKPHERPMMPGSPASPDHPTGRRVGYFLIGLLIGITGAMGNALVSANLQNIQGALGLYSDQAAWMTTVYTMTNVSMSLLLVKFRQQFGLVPFARIFLAAYILLTAAHVFVHEYATSLMVRGASGIAASALSTLGLLYMIQSMPAAHRLKGIVLGIGIPQLATPLARLFSSDLLELGQWRALYIFELGLSILCLAAVFLLRLPPSERMKAFEKLDFVTFALYAPGVALLCAFLGLGRVLWWTEAPWLGYALCGSIVLIAAALLIEHNRANPLLNTRWMGSGIIVRFALIAVTVRVLLSEQTYGAIGLLTALGVNNDQLFNLFVVISFVTALGIAASALTVNPANLGRPIFYSVLLIAIGAYIDAQSTNLIRPQNMYISQSLLAFAAVFFMGPTLLIGILQAMARGPNHIVTFSAVFSITQSLGGLAGSAFLGTFQIMREKFHAHAIVQSLTLTDPQVAARLQALGGAYGGVVSDPTLRSAQGAALLAQQVTREANVLAFNDVFLTVCVLACLTLLWVGTRQLRMYITGENPMAAALEAIAKKRTQQ</sequence>
<dbReference type="InterPro" id="IPR036259">
    <property type="entry name" value="MFS_trans_sf"/>
</dbReference>
<keyword evidence="2" id="KW-0813">Transport</keyword>
<accession>A0ABV8SJR4</accession>
<evidence type="ECO:0000256" key="4">
    <source>
        <dbReference type="ARBA" id="ARBA00022989"/>
    </source>
</evidence>
<feature type="region of interest" description="Disordered" evidence="6">
    <location>
        <begin position="1"/>
        <end position="28"/>
    </location>
</feature>
<feature type="transmembrane region" description="Helical" evidence="7">
    <location>
        <begin position="73"/>
        <end position="91"/>
    </location>
</feature>
<feature type="transmembrane region" description="Helical" evidence="7">
    <location>
        <begin position="391"/>
        <end position="411"/>
    </location>
</feature>
<evidence type="ECO:0000256" key="6">
    <source>
        <dbReference type="SAM" id="MobiDB-lite"/>
    </source>
</evidence>
<feature type="transmembrane region" description="Helical" evidence="7">
    <location>
        <begin position="127"/>
        <end position="149"/>
    </location>
</feature>
<feature type="transmembrane region" description="Helical" evidence="7">
    <location>
        <begin position="223"/>
        <end position="249"/>
    </location>
</feature>
<proteinExistence type="predicted"/>
<dbReference type="Proteomes" id="UP001595904">
    <property type="component" value="Unassembled WGS sequence"/>
</dbReference>
<dbReference type="Pfam" id="PF07690">
    <property type="entry name" value="MFS_1"/>
    <property type="match status" value="1"/>
</dbReference>
<dbReference type="SUPFAM" id="SSF103473">
    <property type="entry name" value="MFS general substrate transporter"/>
    <property type="match status" value="1"/>
</dbReference>
<protein>
    <submittedName>
        <fullName evidence="8">MFS transporter</fullName>
    </submittedName>
</protein>
<keyword evidence="4 7" id="KW-1133">Transmembrane helix</keyword>
<evidence type="ECO:0000256" key="1">
    <source>
        <dbReference type="ARBA" id="ARBA00004141"/>
    </source>
</evidence>
<evidence type="ECO:0000256" key="7">
    <source>
        <dbReference type="SAM" id="Phobius"/>
    </source>
</evidence>
<feature type="transmembrane region" description="Helical" evidence="7">
    <location>
        <begin position="103"/>
        <end position="121"/>
    </location>
</feature>
<evidence type="ECO:0000256" key="5">
    <source>
        <dbReference type="ARBA" id="ARBA00023136"/>
    </source>
</evidence>
<feature type="transmembrane region" description="Helical" evidence="7">
    <location>
        <begin position="255"/>
        <end position="274"/>
    </location>
</feature>
<evidence type="ECO:0000256" key="3">
    <source>
        <dbReference type="ARBA" id="ARBA00022692"/>
    </source>
</evidence>
<dbReference type="Gene3D" id="1.20.1250.20">
    <property type="entry name" value="MFS general substrate transporter like domains"/>
    <property type="match status" value="1"/>
</dbReference>
<comment type="subcellular location">
    <subcellularLocation>
        <location evidence="1">Membrane</location>
        <topology evidence="1">Multi-pass membrane protein</topology>
    </subcellularLocation>
</comment>
<dbReference type="PANTHER" id="PTHR42718:SF9">
    <property type="entry name" value="MAJOR FACILITATOR SUPERFAMILY MULTIDRUG TRANSPORTER MFSC"/>
    <property type="match status" value="1"/>
</dbReference>
<keyword evidence="9" id="KW-1185">Reference proteome</keyword>
<dbReference type="PANTHER" id="PTHR42718">
    <property type="entry name" value="MAJOR FACILITATOR SUPERFAMILY MULTIDRUG TRANSPORTER MFSC"/>
    <property type="match status" value="1"/>
</dbReference>
<reference evidence="9" key="1">
    <citation type="journal article" date="2019" name="Int. J. Syst. Evol. Microbiol.">
        <title>The Global Catalogue of Microorganisms (GCM) 10K type strain sequencing project: providing services to taxonomists for standard genome sequencing and annotation.</title>
        <authorList>
            <consortium name="The Broad Institute Genomics Platform"/>
            <consortium name="The Broad Institute Genome Sequencing Center for Infectious Disease"/>
            <person name="Wu L."/>
            <person name="Ma J."/>
        </authorList>
    </citation>
    <scope>NUCLEOTIDE SEQUENCE [LARGE SCALE GENOMIC DNA]</scope>
    <source>
        <strain evidence="9">CGMCC 1.10759</strain>
    </source>
</reference>